<comment type="caution">
    <text evidence="1">The sequence shown here is derived from an EMBL/GenBank/DDBJ whole genome shotgun (WGS) entry which is preliminary data.</text>
</comment>
<gene>
    <name evidence="1" type="ORF">Glove_162g62</name>
</gene>
<name>A0A397J0C2_9GLOM</name>
<keyword evidence="2" id="KW-1185">Reference proteome</keyword>
<evidence type="ECO:0008006" key="3">
    <source>
        <dbReference type="Google" id="ProtNLM"/>
    </source>
</evidence>
<protein>
    <recommendedName>
        <fullName evidence="3">Protein kinase domain-containing protein</fullName>
    </recommendedName>
</protein>
<dbReference type="Proteomes" id="UP000266861">
    <property type="component" value="Unassembled WGS sequence"/>
</dbReference>
<organism evidence="1 2">
    <name type="scientific">Diversispora epigaea</name>
    <dbReference type="NCBI Taxonomy" id="1348612"/>
    <lineage>
        <taxon>Eukaryota</taxon>
        <taxon>Fungi</taxon>
        <taxon>Fungi incertae sedis</taxon>
        <taxon>Mucoromycota</taxon>
        <taxon>Glomeromycotina</taxon>
        <taxon>Glomeromycetes</taxon>
        <taxon>Diversisporales</taxon>
        <taxon>Diversisporaceae</taxon>
        <taxon>Diversispora</taxon>
    </lineage>
</organism>
<proteinExistence type="predicted"/>
<dbReference type="EMBL" id="PQFF01000153">
    <property type="protein sequence ID" value="RHZ78543.1"/>
    <property type="molecule type" value="Genomic_DNA"/>
</dbReference>
<dbReference type="Gene3D" id="1.10.510.10">
    <property type="entry name" value="Transferase(Phosphotransferase) domain 1"/>
    <property type="match status" value="1"/>
</dbReference>
<dbReference type="OrthoDB" id="2441994at2759"/>
<dbReference type="STRING" id="1348612.A0A397J0C2"/>
<evidence type="ECO:0000313" key="2">
    <source>
        <dbReference type="Proteomes" id="UP000266861"/>
    </source>
</evidence>
<dbReference type="SUPFAM" id="SSF56112">
    <property type="entry name" value="Protein kinase-like (PK-like)"/>
    <property type="match status" value="1"/>
</dbReference>
<reference evidence="1 2" key="1">
    <citation type="submission" date="2018-08" db="EMBL/GenBank/DDBJ databases">
        <title>Genome and evolution of the arbuscular mycorrhizal fungus Diversispora epigaea (formerly Glomus versiforme) and its bacterial endosymbionts.</title>
        <authorList>
            <person name="Sun X."/>
            <person name="Fei Z."/>
            <person name="Harrison M."/>
        </authorList>
    </citation>
    <scope>NUCLEOTIDE SEQUENCE [LARGE SCALE GENOMIC DNA]</scope>
    <source>
        <strain evidence="1 2">IT104</strain>
    </source>
</reference>
<dbReference type="AlphaFoldDB" id="A0A397J0C2"/>
<evidence type="ECO:0000313" key="1">
    <source>
        <dbReference type="EMBL" id="RHZ78543.1"/>
    </source>
</evidence>
<dbReference type="InterPro" id="IPR011009">
    <property type="entry name" value="Kinase-like_dom_sf"/>
</dbReference>
<sequence length="237" mass="28381">MEYGNKNTDYNWCLQCNSQRFQQNFRNLTSGNKEIDAIIQESQSNCTTKYSFVEWIPYSKFEDIKYIDKGGFGKIYSAIWMEGFITNTVFWYYTRSRDKELYICDAVYGGLYYMHDETNLIHRDLHIGNILSIDYETSLITTLEFLKDLKSEQRPTTKELLIDFENYCNNIRYKVKESEIWKQIEECDRLNLTNPVDNITIIQIVQHHMKYIDQQFTLVDVMKYRNPIKGIIVWGEY</sequence>
<accession>A0A397J0C2</accession>